<feature type="transmembrane region" description="Helical" evidence="8">
    <location>
        <begin position="999"/>
        <end position="1026"/>
    </location>
</feature>
<feature type="transmembrane region" description="Helical" evidence="8">
    <location>
        <begin position="922"/>
        <end position="946"/>
    </location>
</feature>
<evidence type="ECO:0000256" key="6">
    <source>
        <dbReference type="ARBA" id="ARBA00022989"/>
    </source>
</evidence>
<dbReference type="Gene3D" id="1.20.1640.10">
    <property type="entry name" value="Multidrug efflux transporter AcrB transmembrane domain"/>
    <property type="match status" value="2"/>
</dbReference>
<dbReference type="InterPro" id="IPR004763">
    <property type="entry name" value="CusA-like"/>
</dbReference>
<sequence length="1029" mass="114163">MVKLVEKIVGFALKNHVIVFFFVALLVIAGVYAYKQTPIEAFPDVTNTRARVITQWPGRSAEEIEKFVTLPISKAMNTIPGKTDVKSISLFGLSVITVNFKDNIEDFYAQQYAANRMHSVNLPEGAEAEIEPPYGATSEIFRYVIQSEKPVPIRELTSLQDWIIERDLLSVDGVADVVSFGGEEKIFEIQVNPSELSNYNLTALDVYEAVEKSNINVGGDVIQRGEQAYVVRGVGLLDKTSDIANILIKNVSGVPVLVKNVANVTISSKPRLGQAGLNDNDDLIEGIVVMLRGENPSAVIERLKERITHLNDRILPKGITIQPFLDRTELVDKTIHTVSHNLIEGILLVSFIIFIFLFNWRTTVIVASVIPLAFLFAILMLRIQGLSANLISIGAIDFGLLLEGTMVIVEHVFVSLDLKARQLGMERFNKLSKGGIIRLNAKGVAKSILFAQIILIVALMPIFTFQKVEGKMFSPLAFTLGYALLGSLLLSLTYVPAMCKVLLNKNIVDRHNPITAFVRKIMFGLYQFSHKHLKTTLIGFIVLLLISIFGFANIGTEFIPKLNEGAIYIRATLPNSVNLEQSVKLTQEMKKKLRDFEEVKFVLTQTGRPNDGTDPTGFFNIEFHVQLKDESEWRSHISKEKLLDEIEQTLGVYPGIDFGFSQPIMDNVEEYVAGVKSSLVAKVYGNDLYKLEQIADSIANAIKPVKGIEDLKVFRNIGVPELRIRLSEARMARYGVTMSDAQAVVEMAIGGKAASTFYEGEKMFDIRIRYDKPYRDTEEEIRNILVPSIERAKVPLYEIADIGYHSGPAFIYREGNTRYIAVGFSVRGRDLGGTIKEAQENVRKKVKLPPSYSLEWAGDFENQQRAIGRLAIIVPISLLLIAFLLFLNFGNIKDTLISLITIPFAFIGGFISLWATGTIFGISAGIGFIILFGVGTIDGIILISVMKNNLIKGEKLDTAVSQGVYDRIRPVFMIAIMGSFGLLPAALSQGMGAEIQKPLAIMIVGGLLICMVLSLVVLPQIFYLAYKKK</sequence>
<evidence type="ECO:0000313" key="9">
    <source>
        <dbReference type="EMBL" id="SEK98047.1"/>
    </source>
</evidence>
<keyword evidence="10" id="KW-1185">Reference proteome</keyword>
<feature type="transmembrane region" description="Helical" evidence="8">
    <location>
        <begin position="364"/>
        <end position="384"/>
    </location>
</feature>
<dbReference type="PRINTS" id="PR00702">
    <property type="entry name" value="ACRIFLAVINRP"/>
</dbReference>
<dbReference type="PANTHER" id="PTHR32063:SF12">
    <property type="entry name" value="CATION EFFLUX SYSTEM PROTEIN"/>
    <property type="match status" value="1"/>
</dbReference>
<proteinExistence type="inferred from homology"/>
<keyword evidence="5 8" id="KW-0812">Transmembrane</keyword>
<evidence type="ECO:0000256" key="8">
    <source>
        <dbReference type="SAM" id="Phobius"/>
    </source>
</evidence>
<reference evidence="10" key="1">
    <citation type="submission" date="2016-10" db="EMBL/GenBank/DDBJ databases">
        <authorList>
            <person name="Varghese N."/>
            <person name="Submissions S."/>
        </authorList>
    </citation>
    <scope>NUCLEOTIDE SEQUENCE [LARGE SCALE GENOMIC DNA]</scope>
    <source>
        <strain evidence="10">DSM 18733</strain>
    </source>
</reference>
<name>A0A1H7LI36_OLID1</name>
<feature type="transmembrane region" description="Helical" evidence="8">
    <location>
        <begin position="896"/>
        <end position="916"/>
    </location>
</feature>
<keyword evidence="3" id="KW-0813">Transport</keyword>
<dbReference type="SUPFAM" id="SSF82866">
    <property type="entry name" value="Multidrug efflux transporter AcrB transmembrane domain"/>
    <property type="match status" value="2"/>
</dbReference>
<dbReference type="Gene3D" id="3.30.70.1320">
    <property type="entry name" value="Multidrug efflux transporter AcrB pore domain like"/>
    <property type="match status" value="1"/>
</dbReference>
<evidence type="ECO:0000313" key="10">
    <source>
        <dbReference type="Proteomes" id="UP000199421"/>
    </source>
</evidence>
<feature type="transmembrane region" description="Helical" evidence="8">
    <location>
        <begin position="967"/>
        <end position="987"/>
    </location>
</feature>
<dbReference type="GO" id="GO:0005886">
    <property type="term" value="C:plasma membrane"/>
    <property type="evidence" value="ECO:0007669"/>
    <property type="project" value="UniProtKB-SubCell"/>
</dbReference>
<evidence type="ECO:0000256" key="4">
    <source>
        <dbReference type="ARBA" id="ARBA00022475"/>
    </source>
</evidence>
<dbReference type="GO" id="GO:0008324">
    <property type="term" value="F:monoatomic cation transmembrane transporter activity"/>
    <property type="evidence" value="ECO:0007669"/>
    <property type="project" value="InterPro"/>
</dbReference>
<evidence type="ECO:0000256" key="1">
    <source>
        <dbReference type="ARBA" id="ARBA00004651"/>
    </source>
</evidence>
<protein>
    <submittedName>
        <fullName evidence="9">Cobalt-zinc-cadmium resistance protein CzcA</fullName>
    </submittedName>
</protein>
<feature type="transmembrane region" description="Helical" evidence="8">
    <location>
        <begin position="535"/>
        <end position="554"/>
    </location>
</feature>
<gene>
    <name evidence="9" type="ORF">SAMN05661044_01666</name>
</gene>
<keyword evidence="4" id="KW-1003">Cell membrane</keyword>
<feature type="transmembrane region" description="Helical" evidence="8">
    <location>
        <begin position="475"/>
        <end position="495"/>
    </location>
</feature>
<dbReference type="Gene3D" id="3.30.70.1440">
    <property type="entry name" value="Multidrug efflux transporter AcrB pore domain"/>
    <property type="match status" value="1"/>
</dbReference>
<dbReference type="PANTHER" id="PTHR32063">
    <property type="match status" value="1"/>
</dbReference>
<keyword evidence="7 8" id="KW-0472">Membrane</keyword>
<organism evidence="9 10">
    <name type="scientific">Olivibacter domesticus</name>
    <name type="common">Pseudosphingobacterium domesticum</name>
    <dbReference type="NCBI Taxonomy" id="407022"/>
    <lineage>
        <taxon>Bacteria</taxon>
        <taxon>Pseudomonadati</taxon>
        <taxon>Bacteroidota</taxon>
        <taxon>Sphingobacteriia</taxon>
        <taxon>Sphingobacteriales</taxon>
        <taxon>Sphingobacteriaceae</taxon>
        <taxon>Olivibacter</taxon>
    </lineage>
</organism>
<dbReference type="GO" id="GO:0042910">
    <property type="term" value="F:xenobiotic transmembrane transporter activity"/>
    <property type="evidence" value="ECO:0007669"/>
    <property type="project" value="TreeGrafter"/>
</dbReference>
<dbReference type="InterPro" id="IPR001036">
    <property type="entry name" value="Acrflvin-R"/>
</dbReference>
<dbReference type="Gene3D" id="3.30.70.1430">
    <property type="entry name" value="Multidrug efflux transporter AcrB pore domain"/>
    <property type="match status" value="2"/>
</dbReference>
<feature type="transmembrane region" description="Helical" evidence="8">
    <location>
        <begin position="870"/>
        <end position="889"/>
    </location>
</feature>
<dbReference type="STRING" id="407022.SAMN05661044_01666"/>
<comment type="subcellular location">
    <subcellularLocation>
        <location evidence="1">Cell membrane</location>
        <topology evidence="1">Multi-pass membrane protein</topology>
    </subcellularLocation>
</comment>
<dbReference type="NCBIfam" id="TIGR00914">
    <property type="entry name" value="2A0601"/>
    <property type="match status" value="1"/>
</dbReference>
<feature type="transmembrane region" description="Helical" evidence="8">
    <location>
        <begin position="338"/>
        <end position="357"/>
    </location>
</feature>
<dbReference type="OrthoDB" id="9760604at2"/>
<evidence type="ECO:0000256" key="3">
    <source>
        <dbReference type="ARBA" id="ARBA00022448"/>
    </source>
</evidence>
<accession>A0A1H7LI36</accession>
<dbReference type="AlphaFoldDB" id="A0A1H7LI36"/>
<evidence type="ECO:0000256" key="2">
    <source>
        <dbReference type="ARBA" id="ARBA00010942"/>
    </source>
</evidence>
<comment type="similarity">
    <text evidence="2">Belongs to the resistance-nodulation-cell division (RND) (TC 2.A.6) family.</text>
</comment>
<dbReference type="Gene3D" id="3.30.2090.10">
    <property type="entry name" value="Multidrug efflux transporter AcrB TolC docking domain, DN and DC subdomains"/>
    <property type="match status" value="2"/>
</dbReference>
<dbReference type="Proteomes" id="UP000199421">
    <property type="component" value="Unassembled WGS sequence"/>
</dbReference>
<dbReference type="SUPFAM" id="SSF82714">
    <property type="entry name" value="Multidrug efflux transporter AcrB TolC docking domain, DN and DC subdomains"/>
    <property type="match status" value="2"/>
</dbReference>
<dbReference type="SUPFAM" id="SSF82693">
    <property type="entry name" value="Multidrug efflux transporter AcrB pore domain, PN1, PN2, PC1 and PC2 subdomains"/>
    <property type="match status" value="3"/>
</dbReference>
<feature type="transmembrane region" description="Helical" evidence="8">
    <location>
        <begin position="390"/>
        <end position="418"/>
    </location>
</feature>
<evidence type="ECO:0000256" key="5">
    <source>
        <dbReference type="ARBA" id="ARBA00022692"/>
    </source>
</evidence>
<feature type="transmembrane region" description="Helical" evidence="8">
    <location>
        <begin position="439"/>
        <end position="463"/>
    </location>
</feature>
<evidence type="ECO:0000256" key="7">
    <source>
        <dbReference type="ARBA" id="ARBA00023136"/>
    </source>
</evidence>
<dbReference type="EMBL" id="FOAF01000001">
    <property type="protein sequence ID" value="SEK98047.1"/>
    <property type="molecule type" value="Genomic_DNA"/>
</dbReference>
<dbReference type="InterPro" id="IPR027463">
    <property type="entry name" value="AcrB_DN_DC_subdom"/>
</dbReference>
<dbReference type="RefSeq" id="WP_093321829.1">
    <property type="nucleotide sequence ID" value="NZ_FOAF01000001.1"/>
</dbReference>
<keyword evidence="6 8" id="KW-1133">Transmembrane helix</keyword>
<dbReference type="Pfam" id="PF00873">
    <property type="entry name" value="ACR_tran"/>
    <property type="match status" value="1"/>
</dbReference>